<dbReference type="Gene3D" id="2.130.10.10">
    <property type="entry name" value="YVTN repeat-like/Quinoprotein amine dehydrogenase"/>
    <property type="match status" value="1"/>
</dbReference>
<evidence type="ECO:0000256" key="2">
    <source>
        <dbReference type="SAM" id="SignalP"/>
    </source>
</evidence>
<evidence type="ECO:0000256" key="1">
    <source>
        <dbReference type="ARBA" id="ARBA00005564"/>
    </source>
</evidence>
<dbReference type="Pfam" id="PF10282">
    <property type="entry name" value="Lactonase"/>
    <property type="match status" value="1"/>
</dbReference>
<dbReference type="InterPro" id="IPR050282">
    <property type="entry name" value="Cycloisomerase_2"/>
</dbReference>
<evidence type="ECO:0008006" key="5">
    <source>
        <dbReference type="Google" id="ProtNLM"/>
    </source>
</evidence>
<proteinExistence type="inferred from homology"/>
<dbReference type="InterPro" id="IPR019405">
    <property type="entry name" value="Lactonase_7-beta_prop"/>
</dbReference>
<sequence length="390" mass="41536">MAVLSKTFALGAALLMQLAAAQQLVVSHFSGTVYALNYSDGNLTITDQNKQAGQRIPSWVTWDGKSRTAYVSDESWFGARTGRFASYGLSEAGKLTVSGVATTNGGDVASGVYGGPGGNSFIGQAAYEAGTLTTWALPLESSDTPIQSFQYFMNAPGPNPERQNKPHLHSVFTDPTGDFLLSNDLGADITRVWSIASDTGRLTECPGIRAHTGGDGPRHSVFREADGVTYLYVINELGETVSGYVVTYPSSGCLSAQHFQSISTFPENSTKPANTKAAEVHIKGNFLYASNRNDETFGKERDSIAQYSIGADGRLRFLGLANAQGFFPRTYSISEDGTLVAIGGQTDAVVSIVERDTETGLIGDLLARINVGQRGTYMGEDGLSAVTWAE</sequence>
<dbReference type="PANTHER" id="PTHR30344:SF1">
    <property type="entry name" value="6-PHOSPHOGLUCONOLACTONASE"/>
    <property type="match status" value="1"/>
</dbReference>
<evidence type="ECO:0000313" key="4">
    <source>
        <dbReference type="Proteomes" id="UP001175261"/>
    </source>
</evidence>
<name>A0AA39GR34_SARSR</name>
<dbReference type="Proteomes" id="UP001175261">
    <property type="component" value="Unassembled WGS sequence"/>
</dbReference>
<feature type="signal peptide" evidence="2">
    <location>
        <begin position="1"/>
        <end position="21"/>
    </location>
</feature>
<dbReference type="GO" id="GO:0017057">
    <property type="term" value="F:6-phosphogluconolactonase activity"/>
    <property type="evidence" value="ECO:0007669"/>
    <property type="project" value="TreeGrafter"/>
</dbReference>
<dbReference type="SUPFAM" id="SSF51004">
    <property type="entry name" value="C-terminal (heme d1) domain of cytochrome cd1-nitrite reductase"/>
    <property type="match status" value="1"/>
</dbReference>
<comment type="caution">
    <text evidence="3">The sequence shown here is derived from an EMBL/GenBank/DDBJ whole genome shotgun (WGS) entry which is preliminary data.</text>
</comment>
<dbReference type="AlphaFoldDB" id="A0AA39GR34"/>
<comment type="similarity">
    <text evidence="1">Belongs to the cycloisomerase 2 family.</text>
</comment>
<reference evidence="3" key="1">
    <citation type="submission" date="2022-10" db="EMBL/GenBank/DDBJ databases">
        <title>Determination and structural analysis of whole genome sequence of Sarocladium strictum F4-1.</title>
        <authorList>
            <person name="Hu L."/>
            <person name="Jiang Y."/>
        </authorList>
    </citation>
    <scope>NUCLEOTIDE SEQUENCE</scope>
    <source>
        <strain evidence="3">F4-1</strain>
    </source>
</reference>
<feature type="chain" id="PRO_5041461097" description="6-phosphogluconolactonase" evidence="2">
    <location>
        <begin position="22"/>
        <end position="390"/>
    </location>
</feature>
<protein>
    <recommendedName>
        <fullName evidence="5">6-phosphogluconolactonase</fullName>
    </recommendedName>
</protein>
<organism evidence="3 4">
    <name type="scientific">Sarocladium strictum</name>
    <name type="common">Black bundle disease fungus</name>
    <name type="synonym">Acremonium strictum</name>
    <dbReference type="NCBI Taxonomy" id="5046"/>
    <lineage>
        <taxon>Eukaryota</taxon>
        <taxon>Fungi</taxon>
        <taxon>Dikarya</taxon>
        <taxon>Ascomycota</taxon>
        <taxon>Pezizomycotina</taxon>
        <taxon>Sordariomycetes</taxon>
        <taxon>Hypocreomycetidae</taxon>
        <taxon>Hypocreales</taxon>
        <taxon>Sarocladiaceae</taxon>
        <taxon>Sarocladium</taxon>
    </lineage>
</organism>
<gene>
    <name evidence="3" type="ORF">NLU13_1501</name>
</gene>
<evidence type="ECO:0000313" key="3">
    <source>
        <dbReference type="EMBL" id="KAK0392003.1"/>
    </source>
</evidence>
<dbReference type="EMBL" id="JAPDFR010000001">
    <property type="protein sequence ID" value="KAK0392003.1"/>
    <property type="molecule type" value="Genomic_DNA"/>
</dbReference>
<dbReference type="PANTHER" id="PTHR30344">
    <property type="entry name" value="6-PHOSPHOGLUCONOLACTONASE-RELATED"/>
    <property type="match status" value="1"/>
</dbReference>
<accession>A0AA39GR34</accession>
<keyword evidence="4" id="KW-1185">Reference proteome</keyword>
<keyword evidence="2" id="KW-0732">Signal</keyword>
<dbReference type="InterPro" id="IPR015943">
    <property type="entry name" value="WD40/YVTN_repeat-like_dom_sf"/>
</dbReference>
<dbReference type="InterPro" id="IPR011048">
    <property type="entry name" value="Haem_d1_sf"/>
</dbReference>